<gene>
    <name evidence="1" type="ORF">CR513_05252</name>
</gene>
<dbReference type="AlphaFoldDB" id="A0A371I5D6"/>
<dbReference type="Proteomes" id="UP000257109">
    <property type="component" value="Unassembled WGS sequence"/>
</dbReference>
<organism evidence="1 2">
    <name type="scientific">Mucuna pruriens</name>
    <name type="common">Velvet bean</name>
    <name type="synonym">Dolichos pruriens</name>
    <dbReference type="NCBI Taxonomy" id="157652"/>
    <lineage>
        <taxon>Eukaryota</taxon>
        <taxon>Viridiplantae</taxon>
        <taxon>Streptophyta</taxon>
        <taxon>Embryophyta</taxon>
        <taxon>Tracheophyta</taxon>
        <taxon>Spermatophyta</taxon>
        <taxon>Magnoliopsida</taxon>
        <taxon>eudicotyledons</taxon>
        <taxon>Gunneridae</taxon>
        <taxon>Pentapetalae</taxon>
        <taxon>rosids</taxon>
        <taxon>fabids</taxon>
        <taxon>Fabales</taxon>
        <taxon>Fabaceae</taxon>
        <taxon>Papilionoideae</taxon>
        <taxon>50 kb inversion clade</taxon>
        <taxon>NPAAA clade</taxon>
        <taxon>indigoferoid/millettioid clade</taxon>
        <taxon>Phaseoleae</taxon>
        <taxon>Mucuna</taxon>
    </lineage>
</organism>
<dbReference type="SUPFAM" id="SSF56672">
    <property type="entry name" value="DNA/RNA polymerases"/>
    <property type="match status" value="1"/>
</dbReference>
<comment type="caution">
    <text evidence="1">The sequence shown here is derived from an EMBL/GenBank/DDBJ whole genome shotgun (WGS) entry which is preliminary data.</text>
</comment>
<dbReference type="EMBL" id="QJKJ01000878">
    <property type="protein sequence ID" value="RDY10267.1"/>
    <property type="molecule type" value="Genomic_DNA"/>
</dbReference>
<feature type="non-terminal residue" evidence="1">
    <location>
        <position position="1"/>
    </location>
</feature>
<proteinExistence type="predicted"/>
<name>A0A371I5D6_MUCPR</name>
<evidence type="ECO:0000313" key="1">
    <source>
        <dbReference type="EMBL" id="RDY10267.1"/>
    </source>
</evidence>
<sequence length="116" mass="13560">MSNVRIFHGLSRFYRHFLKRTSSFSVTFEEPFGVSLRLSYYFQLLVILKWMGRWAYSLNLSSVWGLTNYILVYSTCVDDHIVYKCTFCTNEVVFLGFVVGSHSVKVDEEMCKAIQT</sequence>
<dbReference type="InterPro" id="IPR043502">
    <property type="entry name" value="DNA/RNA_pol_sf"/>
</dbReference>
<reference evidence="1" key="1">
    <citation type="submission" date="2018-05" db="EMBL/GenBank/DDBJ databases">
        <title>Draft genome of Mucuna pruriens seed.</title>
        <authorList>
            <person name="Nnadi N.E."/>
            <person name="Vos R."/>
            <person name="Hasami M.H."/>
            <person name="Devisetty U.K."/>
            <person name="Aguiy J.C."/>
        </authorList>
    </citation>
    <scope>NUCLEOTIDE SEQUENCE [LARGE SCALE GENOMIC DNA]</scope>
    <source>
        <strain evidence="1">JCA_2017</strain>
    </source>
</reference>
<accession>A0A371I5D6</accession>
<keyword evidence="2" id="KW-1185">Reference proteome</keyword>
<evidence type="ECO:0000313" key="2">
    <source>
        <dbReference type="Proteomes" id="UP000257109"/>
    </source>
</evidence>
<protein>
    <submittedName>
        <fullName evidence="1">Uncharacterized protein</fullName>
    </submittedName>
</protein>